<comment type="function">
    <text evidence="4">Catalyzes the reduction of 1-pyrroline-5-carboxylate (PCA) to L-proline.</text>
</comment>
<dbReference type="InterPro" id="IPR008927">
    <property type="entry name" value="6-PGluconate_DH-like_C_sf"/>
</dbReference>
<dbReference type="PANTHER" id="PTHR11645">
    <property type="entry name" value="PYRROLINE-5-CARBOXYLATE REDUCTASE"/>
    <property type="match status" value="1"/>
</dbReference>
<dbReference type="InterPro" id="IPR036291">
    <property type="entry name" value="NAD(P)-bd_dom_sf"/>
</dbReference>
<sequence length="273" mass="28141">MKLAFIGGGNMATAILGGLMAKGFRGADAVVAEIDAAARARLASELGVSTVEAPGAEMARVDVIVLAVKPQNMREVAKSLAPHLSKQLVVSIAAGIRIADLTRWLGGHSRIVRAMPNTPALVQAGITGLYATDAVTLSDREKVNELLAAIGATVWLDSEGDIDIVTAISGSGPAYVFYVMEALEAAAKDLGLAPDKARTLALWTFAGGAKLAAERGLDPAVLRAQVTSKGGTTQAAISVLDAAQVKAMFVAAIKAAHTRSQQLGDEFGKDPQS</sequence>
<keyword evidence="4" id="KW-0963">Cytoplasm</keyword>
<comment type="subcellular location">
    <subcellularLocation>
        <location evidence="4">Cytoplasm</location>
    </subcellularLocation>
</comment>
<dbReference type="RefSeq" id="WP_171159809.1">
    <property type="nucleotide sequence ID" value="NZ_CP053073.1"/>
</dbReference>
<evidence type="ECO:0000259" key="8">
    <source>
        <dbReference type="Pfam" id="PF03807"/>
    </source>
</evidence>
<dbReference type="UniPathway" id="UPA00098">
    <property type="reaction ID" value="UER00361"/>
</dbReference>
<evidence type="ECO:0000256" key="3">
    <source>
        <dbReference type="ARBA" id="ARBA00023002"/>
    </source>
</evidence>
<dbReference type="FunCoup" id="A0A6M4H1M0">
    <property type="interactions" value="511"/>
</dbReference>
<feature type="domain" description="Pyrroline-5-carboxylate reductase dimerisation" evidence="9">
    <location>
        <begin position="159"/>
        <end position="263"/>
    </location>
</feature>
<dbReference type="Pfam" id="PF14748">
    <property type="entry name" value="P5CR_dimer"/>
    <property type="match status" value="1"/>
</dbReference>
<comment type="pathway">
    <text evidence="4 7">Amino-acid biosynthesis; L-proline biosynthesis; L-proline from L-glutamate 5-semialdehyde: step 1/1.</text>
</comment>
<dbReference type="PANTHER" id="PTHR11645:SF0">
    <property type="entry name" value="PYRROLINE-5-CARBOXYLATE REDUCTASE 3"/>
    <property type="match status" value="1"/>
</dbReference>
<dbReference type="InterPro" id="IPR000304">
    <property type="entry name" value="Pyrroline-COOH_reductase"/>
</dbReference>
<dbReference type="Proteomes" id="UP000503096">
    <property type="component" value="Chromosome"/>
</dbReference>
<gene>
    <name evidence="4 10" type="primary">proC</name>
    <name evidence="10" type="ORF">DSM104440_00133</name>
</gene>
<evidence type="ECO:0000256" key="1">
    <source>
        <dbReference type="ARBA" id="ARBA00005525"/>
    </source>
</evidence>
<evidence type="ECO:0000256" key="2">
    <source>
        <dbReference type="ARBA" id="ARBA00022857"/>
    </source>
</evidence>
<evidence type="ECO:0000313" key="11">
    <source>
        <dbReference type="Proteomes" id="UP000503096"/>
    </source>
</evidence>
<dbReference type="InterPro" id="IPR028939">
    <property type="entry name" value="P5C_Rdtase_cat_N"/>
</dbReference>
<protein>
    <recommendedName>
        <fullName evidence="4 5">Pyrroline-5-carboxylate reductase</fullName>
        <shortName evidence="4">P5C reductase</shortName>
        <shortName evidence="4">P5CR</shortName>
        <ecNumber evidence="4 5">1.5.1.2</ecNumber>
    </recommendedName>
    <alternativeName>
        <fullName evidence="4">PCA reductase</fullName>
    </alternativeName>
</protein>
<dbReference type="Gene3D" id="1.10.3730.10">
    <property type="entry name" value="ProC C-terminal domain-like"/>
    <property type="match status" value="1"/>
</dbReference>
<evidence type="ECO:0000256" key="4">
    <source>
        <dbReference type="HAMAP-Rule" id="MF_01925"/>
    </source>
</evidence>
<dbReference type="FunFam" id="1.10.3730.10:FF:000001">
    <property type="entry name" value="Pyrroline-5-carboxylate reductase"/>
    <property type="match status" value="1"/>
</dbReference>
<dbReference type="KEGG" id="upl:DSM104440_00133"/>
<feature type="binding site" evidence="6">
    <location>
        <begin position="67"/>
        <end position="70"/>
    </location>
    <ligand>
        <name>NADP(+)</name>
        <dbReference type="ChEBI" id="CHEBI:58349"/>
    </ligand>
</feature>
<dbReference type="Gene3D" id="3.40.50.720">
    <property type="entry name" value="NAD(P)-binding Rossmann-like Domain"/>
    <property type="match status" value="1"/>
</dbReference>
<name>A0A6M4H1M0_9PROT</name>
<dbReference type="EC" id="1.5.1.2" evidence="4 5"/>
<keyword evidence="3 4" id="KW-0560">Oxidoreductase</keyword>
<keyword evidence="4 7" id="KW-0641">Proline biosynthesis</keyword>
<dbReference type="InParanoid" id="A0A6M4H1M0"/>
<evidence type="ECO:0000256" key="7">
    <source>
        <dbReference type="RuleBase" id="RU003903"/>
    </source>
</evidence>
<comment type="catalytic activity">
    <reaction evidence="4">
        <text>L-proline + NAD(+) = (S)-1-pyrroline-5-carboxylate + NADH + 2 H(+)</text>
        <dbReference type="Rhea" id="RHEA:14105"/>
        <dbReference type="ChEBI" id="CHEBI:15378"/>
        <dbReference type="ChEBI" id="CHEBI:17388"/>
        <dbReference type="ChEBI" id="CHEBI:57540"/>
        <dbReference type="ChEBI" id="CHEBI:57945"/>
        <dbReference type="ChEBI" id="CHEBI:60039"/>
        <dbReference type="EC" id="1.5.1.2"/>
    </reaction>
</comment>
<keyword evidence="2 4" id="KW-0521">NADP</keyword>
<keyword evidence="4 7" id="KW-0028">Amino-acid biosynthesis</keyword>
<dbReference type="PIRSF" id="PIRSF000193">
    <property type="entry name" value="Pyrrol-5-carb_rd"/>
    <property type="match status" value="1"/>
</dbReference>
<dbReference type="GO" id="GO:0055129">
    <property type="term" value="P:L-proline biosynthetic process"/>
    <property type="evidence" value="ECO:0007669"/>
    <property type="project" value="UniProtKB-UniRule"/>
</dbReference>
<keyword evidence="11" id="KW-1185">Reference proteome</keyword>
<reference evidence="10 11" key="1">
    <citation type="submission" date="2020-04" db="EMBL/GenBank/DDBJ databases">
        <title>Usitatibacter rugosus gen. nov., sp. nov. and Usitatibacter palustris sp. nov., novel members of Usitatibacteraceae fam. nov. within the order Nitrosomonadales isolated from soil.</title>
        <authorList>
            <person name="Huber K.J."/>
            <person name="Neumann-Schaal M."/>
            <person name="Geppert A."/>
            <person name="Luckner M."/>
            <person name="Wanner G."/>
            <person name="Overmann J."/>
        </authorList>
    </citation>
    <scope>NUCLEOTIDE SEQUENCE [LARGE SCALE GENOMIC DNA]</scope>
    <source>
        <strain evidence="10 11">Swamp67</strain>
    </source>
</reference>
<dbReference type="InterPro" id="IPR029036">
    <property type="entry name" value="P5CR_dimer"/>
</dbReference>
<dbReference type="SUPFAM" id="SSF48179">
    <property type="entry name" value="6-phosphogluconate dehydrogenase C-terminal domain-like"/>
    <property type="match status" value="1"/>
</dbReference>
<accession>A0A6M4H1M0</accession>
<dbReference type="AlphaFoldDB" id="A0A6M4H1M0"/>
<dbReference type="GO" id="GO:0005737">
    <property type="term" value="C:cytoplasm"/>
    <property type="evidence" value="ECO:0007669"/>
    <property type="project" value="UniProtKB-SubCell"/>
</dbReference>
<dbReference type="NCBIfam" id="TIGR00112">
    <property type="entry name" value="proC"/>
    <property type="match status" value="1"/>
</dbReference>
<dbReference type="InterPro" id="IPR053790">
    <property type="entry name" value="P5CR-like_CS"/>
</dbReference>
<dbReference type="GO" id="GO:0004735">
    <property type="term" value="F:pyrroline-5-carboxylate reductase activity"/>
    <property type="evidence" value="ECO:0007669"/>
    <property type="project" value="UniProtKB-UniRule"/>
</dbReference>
<proteinExistence type="inferred from homology"/>
<evidence type="ECO:0000256" key="6">
    <source>
        <dbReference type="PIRSR" id="PIRSR000193-1"/>
    </source>
</evidence>
<dbReference type="PROSITE" id="PS00521">
    <property type="entry name" value="P5CR"/>
    <property type="match status" value="1"/>
</dbReference>
<dbReference type="SUPFAM" id="SSF51735">
    <property type="entry name" value="NAD(P)-binding Rossmann-fold domains"/>
    <property type="match status" value="1"/>
</dbReference>
<comment type="similarity">
    <text evidence="1 4 7">Belongs to the pyrroline-5-carboxylate reductase family.</text>
</comment>
<organism evidence="10 11">
    <name type="scientific">Usitatibacter palustris</name>
    <dbReference type="NCBI Taxonomy" id="2732487"/>
    <lineage>
        <taxon>Bacteria</taxon>
        <taxon>Pseudomonadati</taxon>
        <taxon>Pseudomonadota</taxon>
        <taxon>Betaproteobacteria</taxon>
        <taxon>Nitrosomonadales</taxon>
        <taxon>Usitatibacteraceae</taxon>
        <taxon>Usitatibacter</taxon>
    </lineage>
</organism>
<feature type="domain" description="Pyrroline-5-carboxylate reductase catalytic N-terminal" evidence="8">
    <location>
        <begin position="2"/>
        <end position="95"/>
    </location>
</feature>
<evidence type="ECO:0000259" key="9">
    <source>
        <dbReference type="Pfam" id="PF14748"/>
    </source>
</evidence>
<evidence type="ECO:0000256" key="5">
    <source>
        <dbReference type="NCBIfam" id="TIGR00112"/>
    </source>
</evidence>
<evidence type="ECO:0000313" key="10">
    <source>
        <dbReference type="EMBL" id="QJR13350.1"/>
    </source>
</evidence>
<dbReference type="HAMAP" id="MF_01925">
    <property type="entry name" value="P5C_reductase"/>
    <property type="match status" value="1"/>
</dbReference>
<comment type="catalytic activity">
    <reaction evidence="4 7">
        <text>L-proline + NADP(+) = (S)-1-pyrroline-5-carboxylate + NADPH + 2 H(+)</text>
        <dbReference type="Rhea" id="RHEA:14109"/>
        <dbReference type="ChEBI" id="CHEBI:15378"/>
        <dbReference type="ChEBI" id="CHEBI:17388"/>
        <dbReference type="ChEBI" id="CHEBI:57783"/>
        <dbReference type="ChEBI" id="CHEBI:58349"/>
        <dbReference type="ChEBI" id="CHEBI:60039"/>
        <dbReference type="EC" id="1.5.1.2"/>
    </reaction>
</comment>
<dbReference type="EMBL" id="CP053073">
    <property type="protein sequence ID" value="QJR13350.1"/>
    <property type="molecule type" value="Genomic_DNA"/>
</dbReference>
<dbReference type="Pfam" id="PF03807">
    <property type="entry name" value="F420_oxidored"/>
    <property type="match status" value="1"/>
</dbReference>
<feature type="binding site" evidence="6">
    <location>
        <begin position="6"/>
        <end position="11"/>
    </location>
    <ligand>
        <name>NADP(+)</name>
        <dbReference type="ChEBI" id="CHEBI:58349"/>
    </ligand>
</feature>